<evidence type="ECO:0000313" key="2">
    <source>
        <dbReference type="EMBL" id="MCB5410300.1"/>
    </source>
</evidence>
<dbReference type="Proteomes" id="UP001198571">
    <property type="component" value="Unassembled WGS sequence"/>
</dbReference>
<dbReference type="EMBL" id="JACDXX010000008">
    <property type="protein sequence ID" value="MCB5410300.1"/>
    <property type="molecule type" value="Genomic_DNA"/>
</dbReference>
<keyword evidence="1" id="KW-1133">Transmembrane helix</keyword>
<evidence type="ECO:0000256" key="1">
    <source>
        <dbReference type="SAM" id="Phobius"/>
    </source>
</evidence>
<gene>
    <name evidence="2" type="ORF">H0485_09850</name>
</gene>
<name>A0ABS8CN85_9RHOB</name>
<keyword evidence="3" id="KW-1185">Reference proteome</keyword>
<keyword evidence="1" id="KW-0472">Membrane</keyword>
<feature type="transmembrane region" description="Helical" evidence="1">
    <location>
        <begin position="68"/>
        <end position="89"/>
    </location>
</feature>
<comment type="caution">
    <text evidence="2">The sequence shown here is derived from an EMBL/GenBank/DDBJ whole genome shotgun (WGS) entry which is preliminary data.</text>
</comment>
<accession>A0ABS8CN85</accession>
<protein>
    <submittedName>
        <fullName evidence="2">Uncharacterized protein</fullName>
    </submittedName>
</protein>
<reference evidence="2 3" key="1">
    <citation type="submission" date="2020-07" db="EMBL/GenBank/DDBJ databases">
        <title>Pseudogemmobacter sp. nov., isolated from poultry manure in Taiwan.</title>
        <authorList>
            <person name="Lin S.-Y."/>
            <person name="Tang Y.-S."/>
            <person name="Young C.-C."/>
        </authorList>
    </citation>
    <scope>NUCLEOTIDE SEQUENCE [LARGE SCALE GENOMIC DNA]</scope>
    <source>
        <strain evidence="2 3">CC-YST710</strain>
    </source>
</reference>
<dbReference type="RefSeq" id="WP_226935207.1">
    <property type="nucleotide sequence ID" value="NZ_JACDXX010000008.1"/>
</dbReference>
<organism evidence="2 3">
    <name type="scientific">Pseudogemmobacter faecipullorum</name>
    <dbReference type="NCBI Taxonomy" id="2755041"/>
    <lineage>
        <taxon>Bacteria</taxon>
        <taxon>Pseudomonadati</taxon>
        <taxon>Pseudomonadota</taxon>
        <taxon>Alphaproteobacteria</taxon>
        <taxon>Rhodobacterales</taxon>
        <taxon>Paracoccaceae</taxon>
        <taxon>Pseudogemmobacter</taxon>
    </lineage>
</organism>
<evidence type="ECO:0000313" key="3">
    <source>
        <dbReference type="Proteomes" id="UP001198571"/>
    </source>
</evidence>
<proteinExistence type="predicted"/>
<keyword evidence="1" id="KW-0812">Transmembrane</keyword>
<sequence>MPVLFYVPGLKADAQPGRISLNAWQNNYDLQNDANQVIDIVYLNIAEFAAWQKWSCFYSQLSAKSVSAVLPMLLGFIGGTVSLFFPAYFQAFCAGLA</sequence>